<comment type="caution">
    <text evidence="2">The sequence shown here is derived from an EMBL/GenBank/DDBJ whole genome shotgun (WGS) entry which is preliminary data.</text>
</comment>
<protein>
    <submittedName>
        <fullName evidence="2">Amidohydrolase</fullName>
    </submittedName>
</protein>
<dbReference type="Gene3D" id="2.30.40.10">
    <property type="entry name" value="Urease, subunit C, domain 1"/>
    <property type="match status" value="1"/>
</dbReference>
<organism evidence="2 3">
    <name type="scientific">Chryseosolibacter histidini</name>
    <dbReference type="NCBI Taxonomy" id="2782349"/>
    <lineage>
        <taxon>Bacteria</taxon>
        <taxon>Pseudomonadati</taxon>
        <taxon>Bacteroidota</taxon>
        <taxon>Cytophagia</taxon>
        <taxon>Cytophagales</taxon>
        <taxon>Chryseotaleaceae</taxon>
        <taxon>Chryseosolibacter</taxon>
    </lineage>
</organism>
<evidence type="ECO:0000313" key="3">
    <source>
        <dbReference type="Proteomes" id="UP001319200"/>
    </source>
</evidence>
<dbReference type="AlphaFoldDB" id="A0AAP2GH89"/>
<dbReference type="PANTHER" id="PTHR22642">
    <property type="entry name" value="IMIDAZOLONEPROPIONASE"/>
    <property type="match status" value="1"/>
</dbReference>
<dbReference type="Gene3D" id="3.10.310.70">
    <property type="match status" value="1"/>
</dbReference>
<dbReference type="PANTHER" id="PTHR22642:SF2">
    <property type="entry name" value="PROTEIN LONG AFTER FAR-RED 3"/>
    <property type="match status" value="1"/>
</dbReference>
<dbReference type="Proteomes" id="UP001319200">
    <property type="component" value="Unassembled WGS sequence"/>
</dbReference>
<evidence type="ECO:0000259" key="1">
    <source>
        <dbReference type="Pfam" id="PF07969"/>
    </source>
</evidence>
<dbReference type="Gene3D" id="3.20.20.140">
    <property type="entry name" value="Metal-dependent hydrolases"/>
    <property type="match status" value="1"/>
</dbReference>
<sequence>MTSIKQLLVLPLLLLFMISCGTKKEPADLVVLGGKIYTVDAARPVVEAVVVNGDRISFAGTEQEARAFIGEKTDVIDLQGKIMTPGFIEGHGHIMGVGYNELNLDLMSVKSYDELVQKVKEAVSKAQPGQWILGRGWHQDKWDKKPEKLVKGFQTHQLLSEISPNNPVFLRHASGHAALANAKAMEIAGVNPLSTERLQRNLTQEGGEVIVDELGNPTGIFNERAMGLVSRHIPESTAETDAQALELAIKACQRNGITGFHDAGASRENIGLFHQFKNEGKLGVRLYVMITGFDRDLVYEWMKKGPEIDSLGLLTVRSIKLNCDGALGSRGAWLLEPYADRKDFYGMATLPMDTVLKTAREALKSGFQVCSHAIGDRANREILDRYETAFRENPDAAKDHRFRMEHAQHIHPDDLPRFAKLGVIPAMQAIHMSSDRPWAIDRLGEKRIKEGAYMWQTLLKSGARIVNGTDAPVEPVTPIPCFYASVTRKTLKGEPEGGYEPEEKMTREQALRSYTLDAAYGAFQEKITGSIEVGKLADFTIFTQDLMSIPEKDILSTEVAATIMGGKVVYKK</sequence>
<proteinExistence type="predicted"/>
<dbReference type="InterPro" id="IPR011059">
    <property type="entry name" value="Metal-dep_hydrolase_composite"/>
</dbReference>
<dbReference type="InterPro" id="IPR013108">
    <property type="entry name" value="Amidohydro_3"/>
</dbReference>
<reference evidence="2 3" key="1">
    <citation type="submission" date="2021-05" db="EMBL/GenBank/DDBJ databases">
        <title>A Polyphasic approach of four new species of the genus Ohtaekwangia: Ohtaekwangia histidinii sp. nov., Ohtaekwangia cretensis sp. nov., Ohtaekwangia indiensis sp. nov., Ohtaekwangia reichenbachii sp. nov. from diverse environment.</title>
        <authorList>
            <person name="Octaviana S."/>
        </authorList>
    </citation>
    <scope>NUCLEOTIDE SEQUENCE [LARGE SCALE GENOMIC DNA]</scope>
    <source>
        <strain evidence="2 3">PWU4</strain>
    </source>
</reference>
<dbReference type="EMBL" id="JAHESF010000002">
    <property type="protein sequence ID" value="MBT1695796.1"/>
    <property type="molecule type" value="Genomic_DNA"/>
</dbReference>
<dbReference type="GO" id="GO:0016810">
    <property type="term" value="F:hydrolase activity, acting on carbon-nitrogen (but not peptide) bonds"/>
    <property type="evidence" value="ECO:0007669"/>
    <property type="project" value="InterPro"/>
</dbReference>
<dbReference type="CDD" id="cd01300">
    <property type="entry name" value="YtcJ_like"/>
    <property type="match status" value="1"/>
</dbReference>
<dbReference type="SUPFAM" id="SSF51338">
    <property type="entry name" value="Composite domain of metallo-dependent hydrolases"/>
    <property type="match status" value="1"/>
</dbReference>
<gene>
    <name evidence="2" type="ORF">KK083_02830</name>
</gene>
<evidence type="ECO:0000313" key="2">
    <source>
        <dbReference type="EMBL" id="MBT1695796.1"/>
    </source>
</evidence>
<dbReference type="InterPro" id="IPR033932">
    <property type="entry name" value="YtcJ-like"/>
</dbReference>
<dbReference type="Pfam" id="PF07969">
    <property type="entry name" value="Amidohydro_3"/>
    <property type="match status" value="1"/>
</dbReference>
<name>A0AAP2GH89_9BACT</name>
<dbReference type="SUPFAM" id="SSF51556">
    <property type="entry name" value="Metallo-dependent hydrolases"/>
    <property type="match status" value="1"/>
</dbReference>
<dbReference type="RefSeq" id="WP_254160475.1">
    <property type="nucleotide sequence ID" value="NZ_JAHESF010000002.1"/>
</dbReference>
<feature type="domain" description="Amidohydrolase 3" evidence="1">
    <location>
        <begin position="74"/>
        <end position="570"/>
    </location>
</feature>
<accession>A0AAP2GH89</accession>
<dbReference type="InterPro" id="IPR032466">
    <property type="entry name" value="Metal_Hydrolase"/>
</dbReference>
<dbReference type="PROSITE" id="PS51257">
    <property type="entry name" value="PROKAR_LIPOPROTEIN"/>
    <property type="match status" value="1"/>
</dbReference>
<keyword evidence="3" id="KW-1185">Reference proteome</keyword>